<dbReference type="AlphaFoldDB" id="A0A1J1DP61"/>
<keyword evidence="1" id="KW-0812">Transmembrane</keyword>
<evidence type="ECO:0000313" key="4">
    <source>
        <dbReference type="Proteomes" id="UP000242645"/>
    </source>
</evidence>
<dbReference type="Pfam" id="PF02470">
    <property type="entry name" value="MlaD"/>
    <property type="match status" value="1"/>
</dbReference>
<dbReference type="PANTHER" id="PTHR36698:SF2">
    <property type="entry name" value="MCE_MLAD DOMAIN-CONTAINING PROTEIN"/>
    <property type="match status" value="1"/>
</dbReference>
<dbReference type="EMBL" id="AP017368">
    <property type="protein sequence ID" value="BAV91623.1"/>
    <property type="molecule type" value="Genomic_DNA"/>
</dbReference>
<keyword evidence="4" id="KW-1185">Reference proteome</keyword>
<dbReference type="InterPro" id="IPR003399">
    <property type="entry name" value="Mce/MlaD"/>
</dbReference>
<evidence type="ECO:0000313" key="3">
    <source>
        <dbReference type="EMBL" id="BAV91623.1"/>
    </source>
</evidence>
<keyword evidence="1" id="KW-1133">Transmembrane helix</keyword>
<evidence type="ECO:0000259" key="2">
    <source>
        <dbReference type="Pfam" id="PF02470"/>
    </source>
</evidence>
<evidence type="ECO:0000256" key="1">
    <source>
        <dbReference type="SAM" id="Phobius"/>
    </source>
</evidence>
<feature type="transmembrane region" description="Helical" evidence="1">
    <location>
        <begin position="6"/>
        <end position="28"/>
    </location>
</feature>
<gene>
    <name evidence="3" type="ORF">RSDT_0111</name>
</gene>
<proteinExistence type="predicted"/>
<dbReference type="RefSeq" id="WP_096399170.1">
    <property type="nucleotide sequence ID" value="NZ_AP017368.1"/>
</dbReference>
<feature type="domain" description="Mce/MlaD" evidence="2">
    <location>
        <begin position="38"/>
        <end position="104"/>
    </location>
</feature>
<dbReference type="KEGG" id="dtr:RSDT_0111"/>
<dbReference type="OrthoDB" id="9806984at2"/>
<keyword evidence="1" id="KW-0472">Membrane</keyword>
<reference evidence="3 4" key="1">
    <citation type="journal article" date="2017" name="ISME J.">
        <title>Genome of 'Ca. Desulfovibrio trichonymphae', an H2-oxidizing bacterium in a tripartite symbiotic system within a protist cell in the termite gut.</title>
        <authorList>
            <person name="Kuwahara H."/>
            <person name="Yuki M."/>
            <person name="Izawa K."/>
            <person name="Ohkuma M."/>
            <person name="Hongoh Y."/>
        </authorList>
    </citation>
    <scope>NUCLEOTIDE SEQUENCE [LARGE SCALE GENOMIC DNA]</scope>
    <source>
        <strain evidence="3 4">Rs-N31</strain>
    </source>
</reference>
<organism evidence="3 4">
    <name type="scientific">Candidatus Desulfovibrio trichonymphae</name>
    <dbReference type="NCBI Taxonomy" id="1725232"/>
    <lineage>
        <taxon>Bacteria</taxon>
        <taxon>Pseudomonadati</taxon>
        <taxon>Thermodesulfobacteriota</taxon>
        <taxon>Desulfovibrionia</taxon>
        <taxon>Desulfovibrionales</taxon>
        <taxon>Desulfovibrionaceae</taxon>
        <taxon>Desulfovibrio</taxon>
    </lineage>
</organism>
<name>A0A1J1DP61_9BACT</name>
<accession>A0A1J1DP61</accession>
<dbReference type="Proteomes" id="UP000242645">
    <property type="component" value="Chromosome"/>
</dbReference>
<dbReference type="PANTHER" id="PTHR36698">
    <property type="entry name" value="BLL5892 PROTEIN"/>
    <property type="match status" value="1"/>
</dbReference>
<sequence length="320" mass="35499">MNAQRYKTAVGAFVLGGFVLFVAGLFLLSTRRFFSDDTEYVLYFDGSVNGLSIGAPVVFRGVPMGSVTHINLVADEQKQNVAIPVFIRIDEKTIMRNDSVAGVTENFEQEMVRRMVDRGMRARLQLQSFVTGKYCIELDFHPETTPLYRSTTPELEIPTVPSPIDALQRALAKVPLEQILHSLDVVLNDLVLALSDGKLKQGIAAFADTFTQTQKLLQNGEMIKTANDALTQIDGAARIVREQTPEAMKAFREAMRALAETVAQLRHVANSAEALVRRDSPTVHDLHRLLQEGTSAARSLRNLADMLEHNPEVLVRGKKP</sequence>
<protein>
    <submittedName>
        <fullName evidence="3">ABC transporter substrate-binding protein</fullName>
    </submittedName>
</protein>